<dbReference type="EMBL" id="HACA01024924">
    <property type="protein sequence ID" value="CDW42285.1"/>
    <property type="molecule type" value="Transcribed_RNA"/>
</dbReference>
<organism evidence="1">
    <name type="scientific">Lepeophtheirus salmonis</name>
    <name type="common">Salmon louse</name>
    <name type="synonym">Caligus salmonis</name>
    <dbReference type="NCBI Taxonomy" id="72036"/>
    <lineage>
        <taxon>Eukaryota</taxon>
        <taxon>Metazoa</taxon>
        <taxon>Ecdysozoa</taxon>
        <taxon>Arthropoda</taxon>
        <taxon>Crustacea</taxon>
        <taxon>Multicrustacea</taxon>
        <taxon>Hexanauplia</taxon>
        <taxon>Copepoda</taxon>
        <taxon>Siphonostomatoida</taxon>
        <taxon>Caligidae</taxon>
        <taxon>Lepeophtheirus</taxon>
    </lineage>
</organism>
<name>A0A0K2UW25_LEPSM</name>
<reference evidence="1" key="1">
    <citation type="submission" date="2014-05" db="EMBL/GenBank/DDBJ databases">
        <authorList>
            <person name="Chronopoulou M."/>
        </authorList>
    </citation>
    <scope>NUCLEOTIDE SEQUENCE</scope>
    <source>
        <tissue evidence="1">Whole organism</tissue>
    </source>
</reference>
<accession>A0A0K2UW25</accession>
<protein>
    <submittedName>
        <fullName evidence="1">Uncharacterized protein</fullName>
    </submittedName>
</protein>
<dbReference type="AlphaFoldDB" id="A0A0K2UW25"/>
<evidence type="ECO:0000313" key="1">
    <source>
        <dbReference type="EMBL" id="CDW42285.1"/>
    </source>
</evidence>
<sequence length="32" mass="3905">MGFFHCSRQNWSLHPHKALSDNLFDRSWNHHV</sequence>
<proteinExistence type="predicted"/>